<reference evidence="3" key="2">
    <citation type="submission" date="2019-09" db="UniProtKB">
        <authorList>
            <consortium name="WormBaseParasite"/>
        </authorList>
    </citation>
    <scope>IDENTIFICATION</scope>
</reference>
<dbReference type="AlphaFoldDB" id="A0A183FYY2"/>
<dbReference type="OrthoDB" id="5864339at2759"/>
<keyword evidence="2" id="KW-1185">Reference proteome</keyword>
<accession>A0A183FYY2</accession>
<reference evidence="1 2" key="1">
    <citation type="submission" date="2018-11" db="EMBL/GenBank/DDBJ databases">
        <authorList>
            <consortium name="Pathogen Informatics"/>
        </authorList>
    </citation>
    <scope>NUCLEOTIDE SEQUENCE [LARGE SCALE GENOMIC DNA]</scope>
</reference>
<accession>A0A3P8ALQ2</accession>
<dbReference type="Proteomes" id="UP000050761">
    <property type="component" value="Unassembled WGS sequence"/>
</dbReference>
<dbReference type="EMBL" id="UZAH01028123">
    <property type="protein sequence ID" value="VDO97817.1"/>
    <property type="molecule type" value="Genomic_DNA"/>
</dbReference>
<evidence type="ECO:0000313" key="1">
    <source>
        <dbReference type="EMBL" id="VDO97817.1"/>
    </source>
</evidence>
<protein>
    <submittedName>
        <fullName evidence="3">RPAP3_C domain-containing protein</fullName>
    </submittedName>
</protein>
<dbReference type="WBParaSite" id="HPBE_0001390201-mRNA-1">
    <property type="protein sequence ID" value="HPBE_0001390201-mRNA-1"/>
    <property type="gene ID" value="HPBE_0001390201"/>
</dbReference>
<evidence type="ECO:0000313" key="3">
    <source>
        <dbReference type="WBParaSite" id="HPBE_0001390201-mRNA-1"/>
    </source>
</evidence>
<proteinExistence type="predicted"/>
<evidence type="ECO:0000313" key="2">
    <source>
        <dbReference type="Proteomes" id="UP000050761"/>
    </source>
</evidence>
<sequence>MSSLDDSELARLEKKLLDDVTGATDRCGGRLSSWQEEEETFLFELVEDPSEQDFLHNARAEELKKKYNPESPLASRPIPKKIDFVGAAKEAPEIARMEYTPPVLDEALPRKSFRWVFEDYGNLKRVICSYRIQVDEASLFADAEVLLNALNLMAIARSEPLAGCHPRADLCIVQAMEVLSFGIEANLTRRRERFLRSFGVEPLKMVHNLDRFPVRNQAAKLIFHGMKCAQR</sequence>
<gene>
    <name evidence="1" type="ORF">HPBE_LOCUS13903</name>
</gene>
<name>A0A183FYY2_HELPZ</name>
<organism evidence="2 3">
    <name type="scientific">Heligmosomoides polygyrus</name>
    <name type="common">Parasitic roundworm</name>
    <dbReference type="NCBI Taxonomy" id="6339"/>
    <lineage>
        <taxon>Eukaryota</taxon>
        <taxon>Metazoa</taxon>
        <taxon>Ecdysozoa</taxon>
        <taxon>Nematoda</taxon>
        <taxon>Chromadorea</taxon>
        <taxon>Rhabditida</taxon>
        <taxon>Rhabditina</taxon>
        <taxon>Rhabditomorpha</taxon>
        <taxon>Strongyloidea</taxon>
        <taxon>Heligmosomidae</taxon>
        <taxon>Heligmosomoides</taxon>
    </lineage>
</organism>